<dbReference type="EMBL" id="KN847559">
    <property type="protein sequence ID" value="KIW00825.1"/>
    <property type="molecule type" value="Genomic_DNA"/>
</dbReference>
<accession>A0A0D2A359</accession>
<keyword evidence="3" id="KW-1185">Reference proteome</keyword>
<feature type="compositionally biased region" description="Polar residues" evidence="1">
    <location>
        <begin position="1"/>
        <end position="12"/>
    </location>
</feature>
<dbReference type="HOGENOM" id="CLU_1705614_0_0_1"/>
<organism evidence="2 3">
    <name type="scientific">Verruconis gallopava</name>
    <dbReference type="NCBI Taxonomy" id="253628"/>
    <lineage>
        <taxon>Eukaryota</taxon>
        <taxon>Fungi</taxon>
        <taxon>Dikarya</taxon>
        <taxon>Ascomycota</taxon>
        <taxon>Pezizomycotina</taxon>
        <taxon>Dothideomycetes</taxon>
        <taxon>Pleosporomycetidae</taxon>
        <taxon>Venturiales</taxon>
        <taxon>Sympoventuriaceae</taxon>
        <taxon>Verruconis</taxon>
    </lineage>
</organism>
<evidence type="ECO:0000256" key="1">
    <source>
        <dbReference type="SAM" id="MobiDB-lite"/>
    </source>
</evidence>
<dbReference type="InParanoid" id="A0A0D2A359"/>
<feature type="region of interest" description="Disordered" evidence="1">
    <location>
        <begin position="1"/>
        <end position="35"/>
    </location>
</feature>
<dbReference type="GeneID" id="27315559"/>
<sequence length="154" mass="16783">MSFTYISDNNNSKTRRDSSHSIVHRHHHGEEGKEPRAFKTALVSALLAGFAVHKKTKGDKLSSVAAAAVGALVARETKRYPWASSEGGILRYPKSLQPCELAVAMSVVLPFNIAPAVDNPGKKRMTASCISTRGKRKPLPNSWRTKMPLDALFG</sequence>
<evidence type="ECO:0000313" key="2">
    <source>
        <dbReference type="EMBL" id="KIW00825.1"/>
    </source>
</evidence>
<dbReference type="Proteomes" id="UP000053259">
    <property type="component" value="Unassembled WGS sequence"/>
</dbReference>
<dbReference type="RefSeq" id="XP_016210694.1">
    <property type="nucleotide sequence ID" value="XM_016361368.1"/>
</dbReference>
<reference evidence="2 3" key="1">
    <citation type="submission" date="2015-01" db="EMBL/GenBank/DDBJ databases">
        <title>The Genome Sequence of Ochroconis gallopava CBS43764.</title>
        <authorList>
            <consortium name="The Broad Institute Genomics Platform"/>
            <person name="Cuomo C."/>
            <person name="de Hoog S."/>
            <person name="Gorbushina A."/>
            <person name="Stielow B."/>
            <person name="Teixiera M."/>
            <person name="Abouelleil A."/>
            <person name="Chapman S.B."/>
            <person name="Priest M."/>
            <person name="Young S.K."/>
            <person name="Wortman J."/>
            <person name="Nusbaum C."/>
            <person name="Birren B."/>
        </authorList>
    </citation>
    <scope>NUCLEOTIDE SEQUENCE [LARGE SCALE GENOMIC DNA]</scope>
    <source>
        <strain evidence="2 3">CBS 43764</strain>
    </source>
</reference>
<dbReference type="VEuPathDB" id="FungiDB:PV09_07586"/>
<name>A0A0D2A359_9PEZI</name>
<evidence type="ECO:0000313" key="3">
    <source>
        <dbReference type="Proteomes" id="UP000053259"/>
    </source>
</evidence>
<proteinExistence type="predicted"/>
<protein>
    <submittedName>
        <fullName evidence="2">Uncharacterized protein</fullName>
    </submittedName>
</protein>
<dbReference type="AlphaFoldDB" id="A0A0D2A359"/>
<gene>
    <name evidence="2" type="ORF">PV09_07586</name>
</gene>